<keyword evidence="4" id="KW-1162">Viral penetration into host cytoplasm</keyword>
<dbReference type="GO" id="GO:0055036">
    <property type="term" value="C:virion membrane"/>
    <property type="evidence" value="ECO:0007669"/>
    <property type="project" value="UniProtKB-SubCell"/>
</dbReference>
<comment type="subcellular location">
    <subcellularLocation>
        <location evidence="2">Virion membrane</location>
        <topology evidence="2">Single-pass membrane protein</topology>
    </subcellularLocation>
</comment>
<evidence type="ECO:0000256" key="1">
    <source>
        <dbReference type="ARBA" id="ARBA00004039"/>
    </source>
</evidence>
<keyword evidence="11" id="KW-1160">Virus entry into host cell</keyword>
<evidence type="ECO:0000256" key="4">
    <source>
        <dbReference type="ARBA" id="ARBA00022595"/>
    </source>
</evidence>
<keyword evidence="7" id="KW-0426">Late protein</keyword>
<evidence type="ECO:0000256" key="2">
    <source>
        <dbReference type="ARBA" id="ARBA00004381"/>
    </source>
</evidence>
<evidence type="ECO:0000256" key="10">
    <source>
        <dbReference type="ARBA" id="ARBA00023157"/>
    </source>
</evidence>
<proteinExistence type="predicted"/>
<dbReference type="GO" id="GO:0039663">
    <property type="term" value="P:membrane fusion involved in viral entry into host cell"/>
    <property type="evidence" value="ECO:0007669"/>
    <property type="project" value="UniProtKB-KW"/>
</dbReference>
<feature type="transmembrane region" description="Helical" evidence="12">
    <location>
        <begin position="7"/>
        <end position="27"/>
    </location>
</feature>
<gene>
    <name evidence="13" type="primary">SOPV-ELK-118</name>
</gene>
<reference evidence="13" key="1">
    <citation type="submission" date="2018-05" db="EMBL/GenBank/DDBJ databases">
        <title>Complete Genome Sequence of a Novel Sea Otter Poxvirus.</title>
        <authorList>
            <person name="Jacob J.M."/>
            <person name="Subramaniam K."/>
            <person name="Tu S.-L."/>
            <person name="Nielsen O."/>
            <person name="Tuomi P.A."/>
            <person name="Upton C."/>
            <person name="Waltzek T.B."/>
        </authorList>
    </citation>
    <scope>NUCLEOTIDE SEQUENCE [LARGE SCALE GENOMIC DNA]</scope>
    <source>
        <strain evidence="13">ELK</strain>
    </source>
</reference>
<dbReference type="GO" id="GO:0019031">
    <property type="term" value="C:viral envelope"/>
    <property type="evidence" value="ECO:0007669"/>
    <property type="project" value="InterPro"/>
</dbReference>
<dbReference type="Pfam" id="PF04584">
    <property type="entry name" value="Pox_A28"/>
    <property type="match status" value="1"/>
</dbReference>
<dbReference type="GO" id="GO:0046718">
    <property type="term" value="P:symbiont entry into host cell"/>
    <property type="evidence" value="ECO:0007669"/>
    <property type="project" value="UniProtKB-KW"/>
</dbReference>
<keyword evidence="14" id="KW-1185">Reference proteome</keyword>
<dbReference type="Proteomes" id="UP000249273">
    <property type="component" value="Segment"/>
</dbReference>
<dbReference type="RefSeq" id="YP_009480656.1">
    <property type="nucleotide sequence ID" value="NC_037656.1"/>
</dbReference>
<dbReference type="EMBL" id="MH427217">
    <property type="protein sequence ID" value="AWU47163.1"/>
    <property type="molecule type" value="Genomic_DNA"/>
</dbReference>
<name>A0A2U9QHU4_9POXV</name>
<protein>
    <submittedName>
        <fullName evidence="13">IMV MP/virus entry</fullName>
    </submittedName>
</protein>
<dbReference type="KEGG" id="vg:36841115"/>
<evidence type="ECO:0000256" key="6">
    <source>
        <dbReference type="ARBA" id="ARBA00022844"/>
    </source>
</evidence>
<accession>A0A2U9QHU4</accession>
<evidence type="ECO:0000256" key="12">
    <source>
        <dbReference type="SAM" id="Phobius"/>
    </source>
</evidence>
<keyword evidence="3" id="KW-1168">Fusion of virus membrane with host membrane</keyword>
<evidence type="ECO:0000256" key="5">
    <source>
        <dbReference type="ARBA" id="ARBA00022692"/>
    </source>
</evidence>
<keyword evidence="10" id="KW-1015">Disulfide bond</keyword>
<evidence type="ECO:0000256" key="3">
    <source>
        <dbReference type="ARBA" id="ARBA00022506"/>
    </source>
</evidence>
<evidence type="ECO:0000256" key="8">
    <source>
        <dbReference type="ARBA" id="ARBA00022989"/>
    </source>
</evidence>
<keyword evidence="5 12" id="KW-0812">Transmembrane</keyword>
<dbReference type="GeneID" id="36841115"/>
<keyword evidence="6" id="KW-0946">Virion</keyword>
<comment type="function">
    <text evidence="1">Envelope protein required for virus entry into host cell and for cell-cell fusion (syncytium formation).</text>
</comment>
<dbReference type="InterPro" id="IPR007664">
    <property type="entry name" value="Poxvirus_A28"/>
</dbReference>
<evidence type="ECO:0000313" key="13">
    <source>
        <dbReference type="EMBL" id="AWU47163.1"/>
    </source>
</evidence>
<evidence type="ECO:0000256" key="11">
    <source>
        <dbReference type="ARBA" id="ARBA00023296"/>
    </source>
</evidence>
<dbReference type="OrthoDB" id="17447at10239"/>
<evidence type="ECO:0000313" key="14">
    <source>
        <dbReference type="Proteomes" id="UP000249273"/>
    </source>
</evidence>
<keyword evidence="9 12" id="KW-0472">Membrane</keyword>
<evidence type="ECO:0000256" key="7">
    <source>
        <dbReference type="ARBA" id="ARBA00022921"/>
    </source>
</evidence>
<organism evidence="13">
    <name type="scientific">Sea otter poxvirus</name>
    <dbReference type="NCBI Taxonomy" id="1416741"/>
    <lineage>
        <taxon>Viruses</taxon>
        <taxon>Varidnaviria</taxon>
        <taxon>Bamfordvirae</taxon>
        <taxon>Nucleocytoviricota</taxon>
        <taxon>Pokkesviricetes</taxon>
        <taxon>Chitovirales</taxon>
        <taxon>Poxviridae</taxon>
        <taxon>Chordopoxvirinae</taxon>
        <taxon>Mustelpoxvirus</taxon>
        <taxon>Mustelpoxvirus seaotterpox</taxon>
        <taxon>Sea otterpox virus</taxon>
    </lineage>
</organism>
<sequence>MDVISIICIIIATVSVCVILIQSYSIYENYDNIKEFNLENAALEYSKSTGGSRTDRRVYDPNDNVYDVKQKWRCEKRNQLYLSVSIFGFLSDDRNTIKYFTSKDECILYTFTNRIFTDIFNPCLPPNEGSDDCKFLKSIL</sequence>
<evidence type="ECO:0000256" key="9">
    <source>
        <dbReference type="ARBA" id="ARBA00023136"/>
    </source>
</evidence>
<keyword evidence="8 12" id="KW-1133">Transmembrane helix</keyword>